<gene>
    <name evidence="1" type="ORF">CSSPTR1EN2_LOCUS22996</name>
</gene>
<proteinExistence type="predicted"/>
<evidence type="ECO:0000313" key="1">
    <source>
        <dbReference type="EMBL" id="CAK9236596.1"/>
    </source>
</evidence>
<dbReference type="EMBL" id="OZ019901">
    <property type="protein sequence ID" value="CAK9236596.1"/>
    <property type="molecule type" value="Genomic_DNA"/>
</dbReference>
<protein>
    <submittedName>
        <fullName evidence="1">Uncharacterized protein</fullName>
    </submittedName>
</protein>
<organism evidence="1 2">
    <name type="scientific">Sphagnum troendelagicum</name>
    <dbReference type="NCBI Taxonomy" id="128251"/>
    <lineage>
        <taxon>Eukaryota</taxon>
        <taxon>Viridiplantae</taxon>
        <taxon>Streptophyta</taxon>
        <taxon>Embryophyta</taxon>
        <taxon>Bryophyta</taxon>
        <taxon>Sphagnophytina</taxon>
        <taxon>Sphagnopsida</taxon>
        <taxon>Sphagnales</taxon>
        <taxon>Sphagnaceae</taxon>
        <taxon>Sphagnum</taxon>
    </lineage>
</organism>
<sequence>MSEASLDMPEGGRVADVVLDLSTEHDPTIKNSSAIPPHGPVMDRDPILVVGTVATNTSMVVFSIPDNVERGEHHSDSVYLGESQKPEVSEVNLGKQEEDITGEVVAHMTPPLEARHAPTL</sequence>
<dbReference type="Proteomes" id="UP001497512">
    <property type="component" value="Chromosome 9"/>
</dbReference>
<keyword evidence="2" id="KW-1185">Reference proteome</keyword>
<reference evidence="1" key="1">
    <citation type="submission" date="2024-02" db="EMBL/GenBank/DDBJ databases">
        <authorList>
            <consortium name="ELIXIR-Norway"/>
            <consortium name="Elixir Norway"/>
        </authorList>
    </citation>
    <scope>NUCLEOTIDE SEQUENCE</scope>
</reference>
<accession>A0ABP0V2G7</accession>
<evidence type="ECO:0000313" key="2">
    <source>
        <dbReference type="Proteomes" id="UP001497512"/>
    </source>
</evidence>
<name>A0ABP0V2G7_9BRYO</name>